<sequence length="943" mass="106499">MKSGTQSLLSQSTLDNLLQKIESWKLVDTPPHEIAKHYQNAINPTVPNVDEAVRLIELIREHHSTINIPKPPIKYPVFQGGGAKGGVYIGAYEVLDKNGYLDEIVCPAGTSAGGIPAFFMGLGFDSEQFKYLSEHMNFTDFLDVKKNGWGEFFSGAKIGTALDVLRYGAASPGKSFHQWASFFVEQVLGDKDATFRDLHEKMASDPTLKEMLFISTHYGTPHSLQAQQVFSFENTPDVVIADAFRATISFPGAFEPWQVRQKEFIYETGADGKQIQSLDIHGNPQFVFKSLGYFADGGILNNFPVNAFNSQYYSDSHYQMLERKDEHHLPVQVNPCVVGFSITPIEELNEAITPLPSRIKAILPTTTGLSASSSTVDSHWHFRDLAKAVFWNTIGKPEVEDVAQKQSLYFDQTVQIWPDAVTTLEFDISAEKLGRLIQNGNDATKLWLHKFKDARDHYPHTYDDRLTQKEERLKRTNPQSFYFCKLQDLFWAFSKELKKQQSQQNTSDEAILGNTHLGYLSNQILECIAAANDDGIDVTHSAFVNACEAHQQHIDIVENNRAKRWNMILPDTLIDNICDKLNKEPLIALKMLKSQLSNLIWLSSQNNGQLLHAIINTNDARFVDKALRMITKTINQAYYHGKVTDVQQKLKEILSQTAPSLYRNALLNHNHDIIQILLKHGVPIALDEAIAIGDYDAFKLMLTAVVNNDVSLSSLVINKIDLWQTIFKNAPNEFVHSFCDDRELLLEIINTKNDSSGKNVLHYLAQRGNATGFCAVAYEILTSPELPKGLLTALDVRGNSPLSYIIKHNRGDILHALINQGKGKKRGIFKNGDYSFDQIFDWKDPTMANNADYRDLIQAFSKTPKLYRYIMDHFSNKDKALAINNRVVRENKFAASSLTDVLDFTVIKQEPIIFRKYNKNPHHSKRLDIDSTPNNTVLTKRAA</sequence>
<dbReference type="SUPFAM" id="SSF48403">
    <property type="entry name" value="Ankyrin repeat"/>
    <property type="match status" value="1"/>
</dbReference>
<dbReference type="Gene3D" id="3.40.1090.10">
    <property type="entry name" value="Cytosolic phospholipase A2 catalytic domain"/>
    <property type="match status" value="2"/>
</dbReference>
<dbReference type="AlphaFoldDB" id="A0A0Q9YVR8"/>
<accession>A0A0Q9YVR8</accession>
<dbReference type="RefSeq" id="WP_075065976.1">
    <property type="nucleotide sequence ID" value="NZ_LKAJ02000001.1"/>
</dbReference>
<keyword evidence="7" id="KW-1185">Reference proteome</keyword>
<feature type="short sequence motif" description="GXGXXG" evidence="2">
    <location>
        <begin position="80"/>
        <end position="85"/>
    </location>
</feature>
<evidence type="ECO:0000313" key="7">
    <source>
        <dbReference type="Proteomes" id="UP000051497"/>
    </source>
</evidence>
<dbReference type="GO" id="GO:0016787">
    <property type="term" value="F:hydrolase activity"/>
    <property type="evidence" value="ECO:0007669"/>
    <property type="project" value="UniProtKB-UniRule"/>
</dbReference>
<reference evidence="6" key="2">
    <citation type="journal article" date="2016" name="Genome Announc.">
        <title>Draft Genome Sequences of Two Novel Amoeba-Resistant Intranuclear Bacteria, 'Candidatus Berkiella cookevillensis' and 'Candidatus Berkiella aquae'.</title>
        <authorList>
            <person name="Mehari Y.T."/>
            <person name="Arivett B.A."/>
            <person name="Farone A.L."/>
            <person name="Gunderson J.H."/>
            <person name="Farone M.B."/>
        </authorList>
    </citation>
    <scope>NUCLEOTIDE SEQUENCE</scope>
    <source>
        <strain evidence="6">HT99</strain>
    </source>
</reference>
<dbReference type="STRING" id="295108.HT99x_01347"/>
<dbReference type="Proteomes" id="UP000051497">
    <property type="component" value="Unassembled WGS sequence"/>
</dbReference>
<feature type="short sequence motif" description="GXSXG" evidence="2">
    <location>
        <begin position="109"/>
        <end position="113"/>
    </location>
</feature>
<dbReference type="PANTHER" id="PTHR46394">
    <property type="entry name" value="ANNEXIN"/>
    <property type="match status" value="1"/>
</dbReference>
<dbReference type="InterPro" id="IPR016035">
    <property type="entry name" value="Acyl_Trfase/lysoPLipase"/>
</dbReference>
<dbReference type="EMBL" id="LKAJ01000004">
    <property type="protein sequence ID" value="KRG21594.1"/>
    <property type="molecule type" value="Genomic_DNA"/>
</dbReference>
<dbReference type="SUPFAM" id="SSF52151">
    <property type="entry name" value="FabD/lysophospholipase-like"/>
    <property type="match status" value="1"/>
</dbReference>
<keyword evidence="2" id="KW-0378">Hydrolase</keyword>
<proteinExistence type="predicted"/>
<reference evidence="5" key="1">
    <citation type="submission" date="2015-09" db="EMBL/GenBank/DDBJ databases">
        <title>Draft Genome Sequences of Two Novel Amoeba-resistant Intranuclear Bacteria, Candidatus Berkiella cookevillensis and Candidatus Berkiella aquae.</title>
        <authorList>
            <person name="Mehari Y.T."/>
            <person name="Arivett B.A."/>
            <person name="Farone A.L."/>
            <person name="Gunderson J.H."/>
            <person name="Farone M.B."/>
        </authorList>
    </citation>
    <scope>NUCLEOTIDE SEQUENCE [LARGE SCALE GENOMIC DNA]</scope>
    <source>
        <strain evidence="5">HT99</strain>
    </source>
</reference>
<dbReference type="PROSITE" id="PS51635">
    <property type="entry name" value="PNPLA"/>
    <property type="match status" value="1"/>
</dbReference>
<dbReference type="Gene3D" id="1.25.40.20">
    <property type="entry name" value="Ankyrin repeat-containing domain"/>
    <property type="match status" value="1"/>
</dbReference>
<evidence type="ECO:0000313" key="6">
    <source>
        <dbReference type="EMBL" id="MCS5711524.1"/>
    </source>
</evidence>
<evidence type="ECO:0000256" key="2">
    <source>
        <dbReference type="PROSITE-ProRule" id="PRU01161"/>
    </source>
</evidence>
<dbReference type="InterPro" id="IPR036770">
    <property type="entry name" value="Ankyrin_rpt-contain_sf"/>
</dbReference>
<keyword evidence="2" id="KW-0442">Lipid degradation</keyword>
<evidence type="ECO:0000256" key="1">
    <source>
        <dbReference type="ARBA" id="ARBA00023098"/>
    </source>
</evidence>
<dbReference type="GO" id="GO:0016042">
    <property type="term" value="P:lipid catabolic process"/>
    <property type="evidence" value="ECO:0007669"/>
    <property type="project" value="UniProtKB-UniRule"/>
</dbReference>
<feature type="region of interest" description="Disordered" evidence="3">
    <location>
        <begin position="924"/>
        <end position="943"/>
    </location>
</feature>
<dbReference type="PANTHER" id="PTHR46394:SF1">
    <property type="entry name" value="PNPLA DOMAIN-CONTAINING PROTEIN"/>
    <property type="match status" value="1"/>
</dbReference>
<dbReference type="InterPro" id="IPR002641">
    <property type="entry name" value="PNPLA_dom"/>
</dbReference>
<protein>
    <submittedName>
        <fullName evidence="5 6">Patatin-like phospholipase</fullName>
    </submittedName>
</protein>
<reference evidence="6" key="3">
    <citation type="submission" date="2021-06" db="EMBL/GenBank/DDBJ databases">
        <title>Genomic Description and Analysis of Intracellular Bacteria, Candidatus Berkiella cookevillensis and Candidatus Berkiella aquae.</title>
        <authorList>
            <person name="Kidane D.T."/>
            <person name="Mehari Y.T."/>
            <person name="Rice F.C."/>
            <person name="Arivett B.A."/>
            <person name="Farone A.L."/>
            <person name="Berk S.G."/>
            <person name="Farone M.B."/>
        </authorList>
    </citation>
    <scope>NUCLEOTIDE SEQUENCE</scope>
    <source>
        <strain evidence="6">HT99</strain>
    </source>
</reference>
<keyword evidence="1 2" id="KW-0443">Lipid metabolism</keyword>
<organism evidence="5">
    <name type="scientific">Candidatus Berkiella aquae</name>
    <dbReference type="NCBI Taxonomy" id="295108"/>
    <lineage>
        <taxon>Bacteria</taxon>
        <taxon>Pseudomonadati</taxon>
        <taxon>Pseudomonadota</taxon>
        <taxon>Gammaproteobacteria</taxon>
        <taxon>Candidatus Berkiellales</taxon>
        <taxon>Candidatus Berkiellaceae</taxon>
        <taxon>Candidatus Berkiella</taxon>
    </lineage>
</organism>
<dbReference type="Pfam" id="PF01734">
    <property type="entry name" value="Patatin"/>
    <property type="match status" value="1"/>
</dbReference>
<evidence type="ECO:0000259" key="4">
    <source>
        <dbReference type="PROSITE" id="PS51635"/>
    </source>
</evidence>
<feature type="domain" description="PNPLA" evidence="4">
    <location>
        <begin position="76"/>
        <end position="309"/>
    </location>
</feature>
<feature type="compositionally biased region" description="Polar residues" evidence="3">
    <location>
        <begin position="931"/>
        <end position="943"/>
    </location>
</feature>
<gene>
    <name evidence="6" type="ORF">HT99x_008755</name>
    <name evidence="5" type="ORF">HT99x_01347</name>
</gene>
<dbReference type="InterPro" id="IPR052580">
    <property type="entry name" value="Lipid_Hydrolase"/>
</dbReference>
<comment type="caution">
    <text evidence="5">The sequence shown here is derived from an EMBL/GenBank/DDBJ whole genome shotgun (WGS) entry which is preliminary data.</text>
</comment>
<feature type="active site" description="Proton acceptor" evidence="2">
    <location>
        <position position="296"/>
    </location>
</feature>
<dbReference type="EMBL" id="LKAJ02000001">
    <property type="protein sequence ID" value="MCS5711524.1"/>
    <property type="molecule type" value="Genomic_DNA"/>
</dbReference>
<feature type="active site" description="Nucleophile" evidence="2">
    <location>
        <position position="111"/>
    </location>
</feature>
<evidence type="ECO:0000256" key="3">
    <source>
        <dbReference type="SAM" id="MobiDB-lite"/>
    </source>
</evidence>
<dbReference type="OrthoDB" id="5650221at2"/>
<evidence type="ECO:0000313" key="5">
    <source>
        <dbReference type="EMBL" id="KRG21594.1"/>
    </source>
</evidence>
<feature type="short sequence motif" description="DGA/G" evidence="2">
    <location>
        <begin position="296"/>
        <end position="298"/>
    </location>
</feature>
<name>A0A0Q9YVR8_9GAMM</name>